<evidence type="ECO:0000313" key="2">
    <source>
        <dbReference type="EMBL" id="OGG16694.1"/>
    </source>
</evidence>
<reference evidence="2 3" key="1">
    <citation type="journal article" date="2016" name="Nat. Commun.">
        <title>Thousands of microbial genomes shed light on interconnected biogeochemical processes in an aquifer system.</title>
        <authorList>
            <person name="Anantharaman K."/>
            <person name="Brown C.T."/>
            <person name="Hug L.A."/>
            <person name="Sharon I."/>
            <person name="Castelle C.J."/>
            <person name="Probst A.J."/>
            <person name="Thomas B.C."/>
            <person name="Singh A."/>
            <person name="Wilkins M.J."/>
            <person name="Karaoz U."/>
            <person name="Brodie E.L."/>
            <person name="Williams K.H."/>
            <person name="Hubbard S.S."/>
            <person name="Banfield J.F."/>
        </authorList>
    </citation>
    <scope>NUCLEOTIDE SEQUENCE [LARGE SCALE GENOMIC DNA]</scope>
</reference>
<dbReference type="SUPFAM" id="SSF56300">
    <property type="entry name" value="Metallo-dependent phosphatases"/>
    <property type="match status" value="1"/>
</dbReference>
<dbReference type="Proteomes" id="UP000176923">
    <property type="component" value="Unassembled WGS sequence"/>
</dbReference>
<dbReference type="EMBL" id="MFJL01000009">
    <property type="protein sequence ID" value="OGG16694.1"/>
    <property type="molecule type" value="Genomic_DNA"/>
</dbReference>
<evidence type="ECO:0000313" key="3">
    <source>
        <dbReference type="Proteomes" id="UP000176923"/>
    </source>
</evidence>
<evidence type="ECO:0000259" key="1">
    <source>
        <dbReference type="Pfam" id="PF00149"/>
    </source>
</evidence>
<name>A0A1F5ZWH2_9BACT</name>
<proteinExistence type="predicted"/>
<gene>
    <name evidence="2" type="ORF">A3D77_02950</name>
</gene>
<dbReference type="STRING" id="1798382.A3D77_02950"/>
<dbReference type="Gene3D" id="3.60.21.10">
    <property type="match status" value="1"/>
</dbReference>
<accession>A0A1F5ZWH2</accession>
<protein>
    <recommendedName>
        <fullName evidence="1">Calcineurin-like phosphoesterase domain-containing protein</fullName>
    </recommendedName>
</protein>
<organism evidence="2 3">
    <name type="scientific">Candidatus Gottesmanbacteria bacterium RIFCSPHIGHO2_02_FULL_39_11</name>
    <dbReference type="NCBI Taxonomy" id="1798382"/>
    <lineage>
        <taxon>Bacteria</taxon>
        <taxon>Candidatus Gottesmaniibacteriota</taxon>
    </lineage>
</organism>
<dbReference type="AlphaFoldDB" id="A0A1F5ZWH2"/>
<feature type="domain" description="Calcineurin-like phosphoesterase" evidence="1">
    <location>
        <begin position="31"/>
        <end position="232"/>
    </location>
</feature>
<sequence length="337" mass="39046">MTQTISHLGAVVHLHLHNGKKSKQNINKETFVYVGCLHGGDESIYERLKEIITEKPEYVIFAGDITGSPEIEKLKHQFYENKKGNKKLSQFDYFGDWAATLPTEKRKELLSSVEAAIKRIYEIILDMQKRGIHVYLLEGNWDNPKLSGLNAIAGKDISTFFKTKEFFKNQGFPFIDHLKTLETDSAFHIFLPYHTLLHFNEISQSHLTSVERRIHEVRTDKRIILVGHAEANWKMHHLNESPPTAKGERNIVIENFIKAIRLFLPDEIIYPHQHARIRDEKGNLRGLNEKYFLHITKNRVRLVMDMEEKKPEDVVATYIPYGLVAEGVNSLQKNSHL</sequence>
<dbReference type="Pfam" id="PF00149">
    <property type="entry name" value="Metallophos"/>
    <property type="match status" value="1"/>
</dbReference>
<dbReference type="GO" id="GO:0016787">
    <property type="term" value="F:hydrolase activity"/>
    <property type="evidence" value="ECO:0007669"/>
    <property type="project" value="InterPro"/>
</dbReference>
<comment type="caution">
    <text evidence="2">The sequence shown here is derived from an EMBL/GenBank/DDBJ whole genome shotgun (WGS) entry which is preliminary data.</text>
</comment>
<dbReference type="InterPro" id="IPR004843">
    <property type="entry name" value="Calcineurin-like_PHP"/>
</dbReference>
<dbReference type="InterPro" id="IPR029052">
    <property type="entry name" value="Metallo-depent_PP-like"/>
</dbReference>